<evidence type="ECO:0000259" key="10">
    <source>
        <dbReference type="PROSITE" id="PS50112"/>
    </source>
</evidence>
<feature type="domain" description="PAS" evidence="10">
    <location>
        <begin position="137"/>
        <end position="207"/>
    </location>
</feature>
<comment type="catalytic activity">
    <reaction evidence="1">
        <text>ATP + protein L-histidine = ADP + protein N-phospho-L-histidine.</text>
        <dbReference type="EC" id="2.7.13.3"/>
    </reaction>
</comment>
<dbReference type="Gene3D" id="3.30.565.10">
    <property type="entry name" value="Histidine kinase-like ATPase, C-terminal domain"/>
    <property type="match status" value="1"/>
</dbReference>
<dbReference type="GO" id="GO:0004673">
    <property type="term" value="F:protein histidine kinase activity"/>
    <property type="evidence" value="ECO:0007669"/>
    <property type="project" value="UniProtKB-EC"/>
</dbReference>
<evidence type="ECO:0000256" key="5">
    <source>
        <dbReference type="ARBA" id="ARBA00022741"/>
    </source>
</evidence>
<evidence type="ECO:0000259" key="9">
    <source>
        <dbReference type="PROSITE" id="PS50109"/>
    </source>
</evidence>
<keyword evidence="13" id="KW-1185">Reference proteome</keyword>
<keyword evidence="8" id="KW-0843">Virulence</keyword>
<dbReference type="InterPro" id="IPR035965">
    <property type="entry name" value="PAS-like_dom_sf"/>
</dbReference>
<keyword evidence="4" id="KW-0808">Transferase</keyword>
<keyword evidence="3" id="KW-0597">Phosphoprotein</keyword>
<evidence type="ECO:0000256" key="7">
    <source>
        <dbReference type="ARBA" id="ARBA00022840"/>
    </source>
</evidence>
<name>A0A923HK47_9BURK</name>
<dbReference type="SMART" id="SM00387">
    <property type="entry name" value="HATPase_c"/>
    <property type="match status" value="1"/>
</dbReference>
<feature type="domain" description="PAC" evidence="11">
    <location>
        <begin position="213"/>
        <end position="265"/>
    </location>
</feature>
<dbReference type="GO" id="GO:0006355">
    <property type="term" value="P:regulation of DNA-templated transcription"/>
    <property type="evidence" value="ECO:0007669"/>
    <property type="project" value="InterPro"/>
</dbReference>
<feature type="domain" description="Histidine kinase" evidence="9">
    <location>
        <begin position="402"/>
        <end position="598"/>
    </location>
</feature>
<dbReference type="InterPro" id="IPR013767">
    <property type="entry name" value="PAS_fold"/>
</dbReference>
<dbReference type="InterPro" id="IPR005467">
    <property type="entry name" value="His_kinase_dom"/>
</dbReference>
<dbReference type="InterPro" id="IPR000014">
    <property type="entry name" value="PAS"/>
</dbReference>
<feature type="domain" description="PAC" evidence="11">
    <location>
        <begin position="339"/>
        <end position="391"/>
    </location>
</feature>
<dbReference type="SMART" id="SM00086">
    <property type="entry name" value="PAC"/>
    <property type="match status" value="2"/>
</dbReference>
<accession>A0A923HK47</accession>
<evidence type="ECO:0000259" key="11">
    <source>
        <dbReference type="PROSITE" id="PS50113"/>
    </source>
</evidence>
<keyword evidence="7" id="KW-0067">ATP-binding</keyword>
<evidence type="ECO:0000313" key="12">
    <source>
        <dbReference type="EMBL" id="MBC3881125.1"/>
    </source>
</evidence>
<dbReference type="PANTHER" id="PTHR41523">
    <property type="entry name" value="TWO-COMPONENT SYSTEM SENSOR PROTEIN"/>
    <property type="match status" value="1"/>
</dbReference>
<proteinExistence type="predicted"/>
<dbReference type="EC" id="2.7.13.3" evidence="2"/>
<dbReference type="Gene3D" id="3.30.450.20">
    <property type="entry name" value="PAS domain"/>
    <property type="match status" value="3"/>
</dbReference>
<dbReference type="Pfam" id="PF08448">
    <property type="entry name" value="PAS_4"/>
    <property type="match status" value="2"/>
</dbReference>
<dbReference type="InterPro" id="IPR003594">
    <property type="entry name" value="HATPase_dom"/>
</dbReference>
<evidence type="ECO:0000256" key="6">
    <source>
        <dbReference type="ARBA" id="ARBA00022777"/>
    </source>
</evidence>
<keyword evidence="6" id="KW-0418">Kinase</keyword>
<protein>
    <recommendedName>
        <fullName evidence="2">histidine kinase</fullName>
        <ecNumber evidence="2">2.7.13.3</ecNumber>
    </recommendedName>
</protein>
<dbReference type="PROSITE" id="PS50112">
    <property type="entry name" value="PAS"/>
    <property type="match status" value="2"/>
</dbReference>
<gene>
    <name evidence="12" type="ORF">H8K36_07075</name>
</gene>
<evidence type="ECO:0000256" key="8">
    <source>
        <dbReference type="ARBA" id="ARBA00023026"/>
    </source>
</evidence>
<keyword evidence="5" id="KW-0547">Nucleotide-binding</keyword>
<dbReference type="NCBIfam" id="TIGR00229">
    <property type="entry name" value="sensory_box"/>
    <property type="match status" value="2"/>
</dbReference>
<sequence length="601" mass="67648">MQVLSFNELESLVSTLIDQIPVGIVILDRDYRLRFINDRHAKNNQLRKDEQLGKRLCEFLPHAAPIIEPKLQFVLDHGIPLLDQEIISKQTLIDGSTLHRIASYYPWQNKDKETIGIIGIIQDSKVDQFAQRMLEESQFRLLKVLDNLFTFVGVLELDGTLTNANRAPLDAAGLSLESVAGKKVWDTYWFEHDPQVQQQLQEDIKACLNGVIIRRDIQAQMLNGELMWLDFMLAPLRDADGRITHLIPSANDISKRHKSEEALQKSEELFHSIILASDDAIITKTLDGVITAWNPAATRLLGYSEEEALGQAITVLFPPERIHEEQVLLARIGRGEKVLPFETVRIHKDGSAIDVSVTISPLRDRSGKVVGACKLARDISVQNAQRRQISQALQDKTALLHEVHHRVKNNLQIVSSLLNMQARRASPEVATAFSECQTRIRAMALVHQLLYESENMAEVDLSLYLSQLSGLSRDSYKAENSNIDIVFEMPDQRILIDLQRAIPCGLIVSELVLNAYKHAFQKNDDGKILVRLTRLGASAFQLIVSDNGCGLPLDFSWESRAGLGTQLIPMFAKQLRAKFRHTSSSKGSSFYFDIPIVAEET</sequence>
<dbReference type="RefSeq" id="WP_186914429.1">
    <property type="nucleotide sequence ID" value="NZ_JACOFZ010000001.1"/>
</dbReference>
<dbReference type="GO" id="GO:0005524">
    <property type="term" value="F:ATP binding"/>
    <property type="evidence" value="ECO:0007669"/>
    <property type="project" value="UniProtKB-KW"/>
</dbReference>
<dbReference type="InterPro" id="IPR011495">
    <property type="entry name" value="Sig_transdc_His_kin_sub2_dim/P"/>
</dbReference>
<dbReference type="SUPFAM" id="SSF55785">
    <property type="entry name" value="PYP-like sensor domain (PAS domain)"/>
    <property type="match status" value="3"/>
</dbReference>
<dbReference type="Pfam" id="PF02518">
    <property type="entry name" value="HATPase_c"/>
    <property type="match status" value="1"/>
</dbReference>
<dbReference type="InterPro" id="IPR013656">
    <property type="entry name" value="PAS_4"/>
</dbReference>
<reference evidence="12" key="1">
    <citation type="submission" date="2020-08" db="EMBL/GenBank/DDBJ databases">
        <title>Novel species isolated from subtropical streams in China.</title>
        <authorList>
            <person name="Lu H."/>
        </authorList>
    </citation>
    <scope>NUCLEOTIDE SEQUENCE</scope>
    <source>
        <strain evidence="12">LX22W</strain>
    </source>
</reference>
<evidence type="ECO:0000256" key="4">
    <source>
        <dbReference type="ARBA" id="ARBA00022679"/>
    </source>
</evidence>
<dbReference type="InterPro" id="IPR000700">
    <property type="entry name" value="PAS-assoc_C"/>
</dbReference>
<dbReference type="InterPro" id="IPR001610">
    <property type="entry name" value="PAC"/>
</dbReference>
<dbReference type="InterPro" id="IPR036890">
    <property type="entry name" value="HATPase_C_sf"/>
</dbReference>
<comment type="caution">
    <text evidence="12">The sequence shown here is derived from an EMBL/GenBank/DDBJ whole genome shotgun (WGS) entry which is preliminary data.</text>
</comment>
<dbReference type="Pfam" id="PF00989">
    <property type="entry name" value="PAS"/>
    <property type="match status" value="1"/>
</dbReference>
<organism evidence="12 13">
    <name type="scientific">Undibacterium nitidum</name>
    <dbReference type="NCBI Taxonomy" id="2762298"/>
    <lineage>
        <taxon>Bacteria</taxon>
        <taxon>Pseudomonadati</taxon>
        <taxon>Pseudomonadota</taxon>
        <taxon>Betaproteobacteria</taxon>
        <taxon>Burkholderiales</taxon>
        <taxon>Oxalobacteraceae</taxon>
        <taxon>Undibacterium</taxon>
    </lineage>
</organism>
<dbReference type="PROSITE" id="PS50109">
    <property type="entry name" value="HIS_KIN"/>
    <property type="match status" value="1"/>
</dbReference>
<dbReference type="Pfam" id="PF07568">
    <property type="entry name" value="HisKA_2"/>
    <property type="match status" value="1"/>
</dbReference>
<evidence type="ECO:0000313" key="13">
    <source>
        <dbReference type="Proteomes" id="UP000627446"/>
    </source>
</evidence>
<dbReference type="Proteomes" id="UP000627446">
    <property type="component" value="Unassembled WGS sequence"/>
</dbReference>
<dbReference type="PROSITE" id="PS50113">
    <property type="entry name" value="PAC"/>
    <property type="match status" value="2"/>
</dbReference>
<evidence type="ECO:0000256" key="2">
    <source>
        <dbReference type="ARBA" id="ARBA00012438"/>
    </source>
</evidence>
<feature type="domain" description="PAS" evidence="10">
    <location>
        <begin position="266"/>
        <end position="320"/>
    </location>
</feature>
<dbReference type="SUPFAM" id="SSF55874">
    <property type="entry name" value="ATPase domain of HSP90 chaperone/DNA topoisomerase II/histidine kinase"/>
    <property type="match status" value="1"/>
</dbReference>
<evidence type="ECO:0000256" key="3">
    <source>
        <dbReference type="ARBA" id="ARBA00022553"/>
    </source>
</evidence>
<dbReference type="PANTHER" id="PTHR41523:SF8">
    <property type="entry name" value="ETHYLENE RESPONSE SENSOR PROTEIN"/>
    <property type="match status" value="1"/>
</dbReference>
<dbReference type="EMBL" id="JACOFZ010000001">
    <property type="protein sequence ID" value="MBC3881125.1"/>
    <property type="molecule type" value="Genomic_DNA"/>
</dbReference>
<dbReference type="AlphaFoldDB" id="A0A923HK47"/>
<dbReference type="SMART" id="SM00091">
    <property type="entry name" value="PAS"/>
    <property type="match status" value="3"/>
</dbReference>
<dbReference type="CDD" id="cd00130">
    <property type="entry name" value="PAS"/>
    <property type="match status" value="2"/>
</dbReference>
<evidence type="ECO:0000256" key="1">
    <source>
        <dbReference type="ARBA" id="ARBA00000085"/>
    </source>
</evidence>